<protein>
    <submittedName>
        <fullName evidence="4">WD_REPEATS_REGION domain-containing protein</fullName>
    </submittedName>
</protein>
<dbReference type="PROSITE" id="PS50082">
    <property type="entry name" value="WD_REPEATS_2"/>
    <property type="match status" value="1"/>
</dbReference>
<reference evidence="4 5" key="3">
    <citation type="journal article" date="2017" name="G3 (Bethesda)">
        <title>Comparative analysis highlights variable genome content of wheat rusts and divergence of the mating loci.</title>
        <authorList>
            <person name="Cuomo C.A."/>
            <person name="Bakkeren G."/>
            <person name="Khalil H.B."/>
            <person name="Panwar V."/>
            <person name="Joly D."/>
            <person name="Linning R."/>
            <person name="Sakthikumar S."/>
            <person name="Song X."/>
            <person name="Adiconis X."/>
            <person name="Fan L."/>
            <person name="Goldberg J.M."/>
            <person name="Levin J.Z."/>
            <person name="Young S."/>
            <person name="Zeng Q."/>
            <person name="Anikster Y."/>
            <person name="Bruce M."/>
            <person name="Wang M."/>
            <person name="Yin C."/>
            <person name="McCallum B."/>
            <person name="Szabo L.J."/>
            <person name="Hulbert S."/>
            <person name="Chen X."/>
            <person name="Fellers J.P."/>
        </authorList>
    </citation>
    <scope>NUCLEOTIDE SEQUENCE</scope>
    <source>
        <strain evidence="4">isolate 1-1 / race 1 (BBBD)</strain>
        <strain evidence="5">Isolate 1-1 / race 1 (BBBD)</strain>
    </source>
</reference>
<reference evidence="4" key="4">
    <citation type="submission" date="2025-05" db="UniProtKB">
        <authorList>
            <consortium name="EnsemblFungi"/>
        </authorList>
    </citation>
    <scope>IDENTIFICATION</scope>
    <source>
        <strain evidence="4">isolate 1-1 / race 1 (BBBD)</strain>
    </source>
</reference>
<dbReference type="Gene3D" id="2.130.10.10">
    <property type="entry name" value="YVTN repeat-like/Quinoprotein amine dehydrogenase"/>
    <property type="match status" value="1"/>
</dbReference>
<dbReference type="InterPro" id="IPR001680">
    <property type="entry name" value="WD40_rpt"/>
</dbReference>
<dbReference type="GO" id="GO:0007165">
    <property type="term" value="P:signal transduction"/>
    <property type="evidence" value="ECO:0007669"/>
    <property type="project" value="InterPro"/>
</dbReference>
<dbReference type="AlphaFoldDB" id="A0A180GRQ6"/>
<evidence type="ECO:0000313" key="4">
    <source>
        <dbReference type="EnsemblFungi" id="PTTG_26761-t43_1-p1"/>
    </source>
</evidence>
<dbReference type="SUPFAM" id="SSF50978">
    <property type="entry name" value="WD40 repeat-like"/>
    <property type="match status" value="1"/>
</dbReference>
<gene>
    <name evidence="3" type="ORF">PTTG_26761</name>
</gene>
<dbReference type="OrthoDB" id="10255630at2759"/>
<dbReference type="InterPro" id="IPR036322">
    <property type="entry name" value="WD40_repeat_dom_sf"/>
</dbReference>
<feature type="repeat" description="WD" evidence="1">
    <location>
        <begin position="40"/>
        <end position="72"/>
    </location>
</feature>
<dbReference type="EMBL" id="ADAS02000032">
    <property type="protein sequence ID" value="OAV95108.1"/>
    <property type="molecule type" value="Genomic_DNA"/>
</dbReference>
<proteinExistence type="predicted"/>
<dbReference type="EnsemblFungi" id="PTTG_26761-t43_1">
    <property type="protein sequence ID" value="PTTG_26761-t43_1-p1"/>
    <property type="gene ID" value="PTTG_26761"/>
</dbReference>
<evidence type="ECO:0000313" key="3">
    <source>
        <dbReference type="EMBL" id="OAV95108.1"/>
    </source>
</evidence>
<sequence length="72" mass="8062">MLCRITLVAFSASGWILFAGHNNFNCNVWDTLKGKRLGVLAGHENRVSCIGFFSDQMPLCAGRWDSMLKVWA</sequence>
<organism evidence="3">
    <name type="scientific">Puccinia triticina (isolate 1-1 / race 1 (BBBD))</name>
    <name type="common">Brown leaf rust fungus</name>
    <dbReference type="NCBI Taxonomy" id="630390"/>
    <lineage>
        <taxon>Eukaryota</taxon>
        <taxon>Fungi</taxon>
        <taxon>Dikarya</taxon>
        <taxon>Basidiomycota</taxon>
        <taxon>Pucciniomycotina</taxon>
        <taxon>Pucciniomycetes</taxon>
        <taxon>Pucciniales</taxon>
        <taxon>Pucciniaceae</taxon>
        <taxon>Puccinia</taxon>
    </lineage>
</organism>
<evidence type="ECO:0000256" key="2">
    <source>
        <dbReference type="SAM" id="SignalP"/>
    </source>
</evidence>
<reference evidence="3" key="2">
    <citation type="submission" date="2016-05" db="EMBL/GenBank/DDBJ databases">
        <title>Comparative analysis highlights variable genome content of wheat rusts and divergence of the mating loci.</title>
        <authorList>
            <person name="Cuomo C.A."/>
            <person name="Bakkeren G."/>
            <person name="Szabo L."/>
            <person name="Khalil H."/>
            <person name="Joly D."/>
            <person name="Goldberg J."/>
            <person name="Young S."/>
            <person name="Zeng Q."/>
            <person name="Fellers J."/>
        </authorList>
    </citation>
    <scope>NUCLEOTIDE SEQUENCE [LARGE SCALE GENOMIC DNA]</scope>
    <source>
        <strain evidence="3">1-1 BBBD Race 1</strain>
    </source>
</reference>
<feature type="chain" id="PRO_5008110209" evidence="2">
    <location>
        <begin position="20"/>
        <end position="72"/>
    </location>
</feature>
<dbReference type="InterPro" id="IPR015943">
    <property type="entry name" value="WD40/YVTN_repeat-like_dom_sf"/>
</dbReference>
<dbReference type="Proteomes" id="UP000005240">
    <property type="component" value="Unassembled WGS sequence"/>
</dbReference>
<dbReference type="PROSITE" id="PS50294">
    <property type="entry name" value="WD_REPEATS_REGION"/>
    <property type="match status" value="1"/>
</dbReference>
<reference evidence="3" key="1">
    <citation type="submission" date="2009-11" db="EMBL/GenBank/DDBJ databases">
        <authorList>
            <consortium name="The Broad Institute Genome Sequencing Platform"/>
            <person name="Ward D."/>
            <person name="Feldgarden M."/>
            <person name="Earl A."/>
            <person name="Young S.K."/>
            <person name="Zeng Q."/>
            <person name="Koehrsen M."/>
            <person name="Alvarado L."/>
            <person name="Berlin A."/>
            <person name="Bochicchio J."/>
            <person name="Borenstein D."/>
            <person name="Chapman S.B."/>
            <person name="Chen Z."/>
            <person name="Engels R."/>
            <person name="Freedman E."/>
            <person name="Gellesch M."/>
            <person name="Goldberg J."/>
            <person name="Griggs A."/>
            <person name="Gujja S."/>
            <person name="Heilman E."/>
            <person name="Heiman D."/>
            <person name="Hepburn T."/>
            <person name="Howarth C."/>
            <person name="Jen D."/>
            <person name="Larson L."/>
            <person name="Lewis B."/>
            <person name="Mehta T."/>
            <person name="Park D."/>
            <person name="Pearson M."/>
            <person name="Roberts A."/>
            <person name="Saif S."/>
            <person name="Shea T."/>
            <person name="Shenoy N."/>
            <person name="Sisk P."/>
            <person name="Stolte C."/>
            <person name="Sykes S."/>
            <person name="Thomson T."/>
            <person name="Walk T."/>
            <person name="White J."/>
            <person name="Yandava C."/>
            <person name="Izard J."/>
            <person name="Baranova O.V."/>
            <person name="Blanton J.M."/>
            <person name="Tanner A.C."/>
            <person name="Dewhirst F.E."/>
            <person name="Haas B."/>
            <person name="Nusbaum C."/>
            <person name="Birren B."/>
        </authorList>
    </citation>
    <scope>NUCLEOTIDE SEQUENCE [LARGE SCALE GENOMIC DNA]</scope>
    <source>
        <strain evidence="3">1-1 BBBD Race 1</strain>
    </source>
</reference>
<accession>A0A180GRQ6</accession>
<dbReference type="InterPro" id="IPR016346">
    <property type="entry name" value="G-protein_beta_1-5"/>
</dbReference>
<keyword evidence="1" id="KW-0853">WD repeat</keyword>
<dbReference type="Pfam" id="PF00400">
    <property type="entry name" value="WD40"/>
    <property type="match status" value="1"/>
</dbReference>
<dbReference type="PANTHER" id="PTHR19850">
    <property type="entry name" value="GUANINE NUCLEOTIDE-BINDING PROTEIN BETA G PROTEIN BETA"/>
    <property type="match status" value="1"/>
</dbReference>
<name>A0A180GRQ6_PUCT1</name>
<feature type="signal peptide" evidence="2">
    <location>
        <begin position="1"/>
        <end position="19"/>
    </location>
</feature>
<dbReference type="STRING" id="630390.A0A180GRQ6"/>
<evidence type="ECO:0000313" key="5">
    <source>
        <dbReference type="Proteomes" id="UP000005240"/>
    </source>
</evidence>
<evidence type="ECO:0000256" key="1">
    <source>
        <dbReference type="PROSITE-ProRule" id="PRU00221"/>
    </source>
</evidence>
<keyword evidence="5" id="KW-1185">Reference proteome</keyword>
<keyword evidence="2" id="KW-0732">Signal</keyword>
<dbReference type="VEuPathDB" id="FungiDB:PTTG_26761"/>